<evidence type="ECO:0000313" key="2">
    <source>
        <dbReference type="EMBL" id="AKG44323.1"/>
    </source>
</evidence>
<dbReference type="EMBL" id="CP009922">
    <property type="protein sequence ID" value="AKG44323.1"/>
    <property type="molecule type" value="Genomic_DNA"/>
</dbReference>
<dbReference type="GO" id="GO:0016137">
    <property type="term" value="P:glycoside metabolic process"/>
    <property type="evidence" value="ECO:0007669"/>
    <property type="project" value="UniProtKB-ARBA"/>
</dbReference>
<dbReference type="PANTHER" id="PTHR12993">
    <property type="entry name" value="N-ACETYLGLUCOSAMINYL-PHOSPHATIDYLINOSITOL DE-N-ACETYLASE-RELATED"/>
    <property type="match status" value="1"/>
</dbReference>
<evidence type="ECO:0000313" key="3">
    <source>
        <dbReference type="Proteomes" id="UP000034034"/>
    </source>
</evidence>
<dbReference type="HOGENOM" id="CLU_049311_2_1_11"/>
<dbReference type="Proteomes" id="UP000034034">
    <property type="component" value="Chromosome"/>
</dbReference>
<reference evidence="2" key="1">
    <citation type="submission" date="2019-08" db="EMBL/GenBank/DDBJ databases">
        <title>Complete genome sequence of a mangrove-derived Streptomyces xiamenensis.</title>
        <authorList>
            <person name="Xu J."/>
        </authorList>
    </citation>
    <scope>NUCLEOTIDE SEQUENCE</scope>
    <source>
        <strain evidence="2">318</strain>
    </source>
</reference>
<dbReference type="KEGG" id="sxi:SXIM_29390"/>
<name>A0A0F7FVM8_9ACTN</name>
<dbReference type="InterPro" id="IPR003737">
    <property type="entry name" value="GlcNAc_PI_deacetylase-related"/>
</dbReference>
<protein>
    <submittedName>
        <fullName evidence="2">N-acetylglucosaminylphosphatidylinositol deacetylase superfamily protein</fullName>
    </submittedName>
</protein>
<dbReference type="Pfam" id="PF02585">
    <property type="entry name" value="PIG-L"/>
    <property type="match status" value="1"/>
</dbReference>
<dbReference type="PATRIC" id="fig|408015.6.peg.2975"/>
<dbReference type="SUPFAM" id="SSF102588">
    <property type="entry name" value="LmbE-like"/>
    <property type="match status" value="1"/>
</dbReference>
<dbReference type="InterPro" id="IPR024078">
    <property type="entry name" value="LmbE-like_dom_sf"/>
</dbReference>
<accession>A0A0F7FVM8</accession>
<keyword evidence="3" id="KW-1185">Reference proteome</keyword>
<sequence length="289" mass="31255">MLRRALRCHGWRGVGEEEYGVLAPGPAGDVRCGARSWTGGSRSVQDGAMATLVAFHAHPDDEVLLTGGTLARAAAEGHRVVIVAATDGHMDAVPPQGAPRLAELRAAAGVLGAHRVVHLGYADSGHGKDLYPDPADRPRLARADTQEAAGRLADVLRQERADLLLGYDRNGGYGHRDHVKVHEIGRRAFTSGAVPRLLEGTVPRETAARVARALREDATRLERMFLPRAEITHAVNVRRYAALKQRALAEHRSQTGGKLPGTLLGLPVPLFRALLGREWFSEVGRPRRP</sequence>
<evidence type="ECO:0000256" key="1">
    <source>
        <dbReference type="ARBA" id="ARBA00022833"/>
    </source>
</evidence>
<gene>
    <name evidence="2" type="ORF">SXIM_29390</name>
</gene>
<dbReference type="PANTHER" id="PTHR12993:SF11">
    <property type="entry name" value="N-ACETYLGLUCOSAMINYL-PHOSPHATIDYLINOSITOL DE-N-ACETYLASE"/>
    <property type="match status" value="1"/>
</dbReference>
<dbReference type="AlphaFoldDB" id="A0A0F7FVM8"/>
<dbReference type="GO" id="GO:0016811">
    <property type="term" value="F:hydrolase activity, acting on carbon-nitrogen (but not peptide) bonds, in linear amides"/>
    <property type="evidence" value="ECO:0007669"/>
    <property type="project" value="TreeGrafter"/>
</dbReference>
<proteinExistence type="predicted"/>
<organism evidence="2 3">
    <name type="scientific">Streptomyces xiamenensis</name>
    <dbReference type="NCBI Taxonomy" id="408015"/>
    <lineage>
        <taxon>Bacteria</taxon>
        <taxon>Bacillati</taxon>
        <taxon>Actinomycetota</taxon>
        <taxon>Actinomycetes</taxon>
        <taxon>Kitasatosporales</taxon>
        <taxon>Streptomycetaceae</taxon>
        <taxon>Streptomyces</taxon>
    </lineage>
</organism>
<dbReference type="STRING" id="408015.SXIM_29390"/>
<keyword evidence="1" id="KW-0862">Zinc</keyword>
<dbReference type="Gene3D" id="3.40.50.10320">
    <property type="entry name" value="LmbE-like"/>
    <property type="match status" value="1"/>
</dbReference>